<feature type="region of interest" description="Disordered" evidence="3">
    <location>
        <begin position="493"/>
        <end position="539"/>
    </location>
</feature>
<feature type="compositionally biased region" description="Basic and acidic residues" evidence="3">
    <location>
        <begin position="27"/>
        <end position="71"/>
    </location>
</feature>
<dbReference type="GO" id="GO:0071011">
    <property type="term" value="C:precatalytic spliceosome"/>
    <property type="evidence" value="ECO:0007669"/>
    <property type="project" value="TreeGrafter"/>
</dbReference>
<proteinExistence type="predicted"/>
<organism evidence="5 6">
    <name type="scientific">Popillia japonica</name>
    <name type="common">Japanese beetle</name>
    <dbReference type="NCBI Taxonomy" id="7064"/>
    <lineage>
        <taxon>Eukaryota</taxon>
        <taxon>Metazoa</taxon>
        <taxon>Ecdysozoa</taxon>
        <taxon>Arthropoda</taxon>
        <taxon>Hexapoda</taxon>
        <taxon>Insecta</taxon>
        <taxon>Pterygota</taxon>
        <taxon>Neoptera</taxon>
        <taxon>Endopterygota</taxon>
        <taxon>Coleoptera</taxon>
        <taxon>Polyphaga</taxon>
        <taxon>Scarabaeiformia</taxon>
        <taxon>Scarabaeidae</taxon>
        <taxon>Rutelinae</taxon>
        <taxon>Popillia</taxon>
    </lineage>
</organism>
<feature type="compositionally biased region" description="Basic and acidic residues" evidence="3">
    <location>
        <begin position="226"/>
        <end position="237"/>
    </location>
</feature>
<dbReference type="PANTHER" id="PTHR46589">
    <property type="entry name" value="APOPTOTIC CHROMATIN CONDENSATION INDUCER IN THE NUCLEUS"/>
    <property type="match status" value="1"/>
</dbReference>
<accession>A0AAW1LP84</accession>
<dbReference type="InterPro" id="IPR032552">
    <property type="entry name" value="RSB_motif"/>
</dbReference>
<feature type="compositionally biased region" description="Basic and acidic residues" evidence="3">
    <location>
        <begin position="506"/>
        <end position="528"/>
    </location>
</feature>
<dbReference type="Pfam" id="PF16294">
    <property type="entry name" value="RSB_motif"/>
    <property type="match status" value="1"/>
</dbReference>
<gene>
    <name evidence="5" type="ORF">QE152_g10918</name>
</gene>
<dbReference type="InterPro" id="IPR012677">
    <property type="entry name" value="Nucleotide-bd_a/b_plait_sf"/>
</dbReference>
<evidence type="ECO:0000313" key="5">
    <source>
        <dbReference type="EMBL" id="KAK9737242.1"/>
    </source>
</evidence>
<dbReference type="InterPro" id="IPR035979">
    <property type="entry name" value="RBD_domain_sf"/>
</dbReference>
<feature type="region of interest" description="Disordered" evidence="3">
    <location>
        <begin position="27"/>
        <end position="82"/>
    </location>
</feature>
<feature type="region of interest" description="Disordered" evidence="3">
    <location>
        <begin position="368"/>
        <end position="389"/>
    </location>
</feature>
<feature type="region of interest" description="Disordered" evidence="3">
    <location>
        <begin position="204"/>
        <end position="244"/>
    </location>
</feature>
<comment type="caution">
    <text evidence="5">The sequence shown here is derived from an EMBL/GenBank/DDBJ whole genome shotgun (WGS) entry which is preliminary data.</text>
</comment>
<feature type="region of interest" description="Disordered" evidence="3">
    <location>
        <begin position="423"/>
        <end position="474"/>
    </location>
</feature>
<feature type="region of interest" description="Disordered" evidence="3">
    <location>
        <begin position="102"/>
        <end position="131"/>
    </location>
</feature>
<dbReference type="InterPro" id="IPR034257">
    <property type="entry name" value="Acinus_RRM"/>
</dbReference>
<evidence type="ECO:0000259" key="4">
    <source>
        <dbReference type="PROSITE" id="PS50102"/>
    </source>
</evidence>
<keyword evidence="6" id="KW-1185">Reference proteome</keyword>
<evidence type="ECO:0000256" key="1">
    <source>
        <dbReference type="ARBA" id="ARBA00022884"/>
    </source>
</evidence>
<feature type="compositionally biased region" description="Basic and acidic residues" evidence="3">
    <location>
        <begin position="423"/>
        <end position="445"/>
    </location>
</feature>
<dbReference type="InterPro" id="IPR052793">
    <property type="entry name" value="EJC-associated_protein"/>
</dbReference>
<dbReference type="GO" id="GO:0003723">
    <property type="term" value="F:RNA binding"/>
    <property type="evidence" value="ECO:0007669"/>
    <property type="project" value="UniProtKB-UniRule"/>
</dbReference>
<feature type="compositionally biased region" description="Basic and acidic residues" evidence="3">
    <location>
        <begin position="204"/>
        <end position="219"/>
    </location>
</feature>
<dbReference type="Gene3D" id="3.30.70.330">
    <property type="match status" value="1"/>
</dbReference>
<evidence type="ECO:0000256" key="3">
    <source>
        <dbReference type="SAM" id="MobiDB-lite"/>
    </source>
</evidence>
<reference evidence="5 6" key="1">
    <citation type="journal article" date="2024" name="BMC Genomics">
        <title>De novo assembly and annotation of Popillia japonica's genome with initial clues to its potential as an invasive pest.</title>
        <authorList>
            <person name="Cucini C."/>
            <person name="Boschi S."/>
            <person name="Funari R."/>
            <person name="Cardaioli E."/>
            <person name="Iannotti N."/>
            <person name="Marturano G."/>
            <person name="Paoli F."/>
            <person name="Bruttini M."/>
            <person name="Carapelli A."/>
            <person name="Frati F."/>
            <person name="Nardi F."/>
        </authorList>
    </citation>
    <scope>NUCLEOTIDE SEQUENCE [LARGE SCALE GENOMIC DNA]</scope>
    <source>
        <strain evidence="5">DMR45628</strain>
    </source>
</reference>
<dbReference type="GO" id="GO:0008380">
    <property type="term" value="P:RNA splicing"/>
    <property type="evidence" value="ECO:0007669"/>
    <property type="project" value="TreeGrafter"/>
</dbReference>
<dbReference type="PANTHER" id="PTHR46589:SF1">
    <property type="entry name" value="APOPTOTIC CHROMATIN CONDENSATION INDUCER IN THE NUCLEUS"/>
    <property type="match status" value="1"/>
</dbReference>
<dbReference type="GO" id="GO:0061574">
    <property type="term" value="C:ASAP complex"/>
    <property type="evidence" value="ECO:0007669"/>
    <property type="project" value="TreeGrafter"/>
</dbReference>
<dbReference type="CDD" id="cd12432">
    <property type="entry name" value="RRM_ACINU"/>
    <property type="match status" value="1"/>
</dbReference>
<dbReference type="Proteomes" id="UP001458880">
    <property type="component" value="Unassembled WGS sequence"/>
</dbReference>
<keyword evidence="1 2" id="KW-0694">RNA-binding</keyword>
<dbReference type="AlphaFoldDB" id="A0AAW1LP84"/>
<sequence length="539" mass="62672">MLKFVKISCRDTSATENVEICENIRTEEAATCEPEKNTETEQTERVVAETNEIDNKTNNDSDDTQTDKSISKDTSQFAEEPMDISMDVTFTLKTDDASINVTEAEETEDHELSTSAVDSTPTEEKMTTAQEEPKKAIYSRKIVVRRATTSKSDAPREKGWGSSSIYLDLVNQVKVDTEIIQNIYSDVQLLDESEVKLDMDVKDRRRSLTDTKERKRFERSVSSNDSDSRKYDTQTDDKEQEDDTTNIIALNRKISIVDDSASKLKPPPSPAKNPVTSVLFITNLVRPFTLKQLKELLERTGTIKENCFWTDRIKSKCYVQYENIEIKSKCYVQYENIEDAEATRNALHGVHWPIGNGKKLMIDYGTEEDLDNARNPPATPPIPEQTPKIEKENQELLKKLEEEEEERNREKLKEKRRHEHIREWDVGKTDTHRGRSRSRTREKPEKRKHSRHSPSPFEDYLARKQKKAEDQIPQKLMDDLFQKTKITPSIYWQPLSPEEIATKQQQRLERMAEHKRRLEESTRNRADFGRGGPYRRRYD</sequence>
<dbReference type="InterPro" id="IPR000504">
    <property type="entry name" value="RRM_dom"/>
</dbReference>
<dbReference type="SUPFAM" id="SSF54928">
    <property type="entry name" value="RNA-binding domain, RBD"/>
    <property type="match status" value="1"/>
</dbReference>
<protein>
    <submittedName>
        <fullName evidence="5">RNSP1-SAP18 binding (RSB) motif</fullName>
    </submittedName>
</protein>
<evidence type="ECO:0000313" key="6">
    <source>
        <dbReference type="Proteomes" id="UP001458880"/>
    </source>
</evidence>
<name>A0AAW1LP84_POPJA</name>
<feature type="compositionally biased region" description="Basic and acidic residues" evidence="3">
    <location>
        <begin position="122"/>
        <end position="131"/>
    </location>
</feature>
<evidence type="ECO:0000256" key="2">
    <source>
        <dbReference type="PROSITE-ProRule" id="PRU00176"/>
    </source>
</evidence>
<feature type="domain" description="RRM" evidence="4">
    <location>
        <begin position="277"/>
        <end position="367"/>
    </location>
</feature>
<dbReference type="EMBL" id="JASPKY010000103">
    <property type="protein sequence ID" value="KAK9737242.1"/>
    <property type="molecule type" value="Genomic_DNA"/>
</dbReference>
<dbReference type="PROSITE" id="PS50102">
    <property type="entry name" value="RRM"/>
    <property type="match status" value="1"/>
</dbReference>